<dbReference type="SUPFAM" id="SSF101278">
    <property type="entry name" value="N-terminal domain of adenylylcyclase associated protein, CAP"/>
    <property type="match status" value="1"/>
</dbReference>
<dbReference type="GO" id="GO:0003779">
    <property type="term" value="F:actin binding"/>
    <property type="evidence" value="ECO:0007669"/>
    <property type="project" value="InterPro"/>
</dbReference>
<accession>A0A672L6G6</accession>
<evidence type="ECO:0000313" key="8">
    <source>
        <dbReference type="Ensembl" id="ENSSGRP00000019100.1"/>
    </source>
</evidence>
<dbReference type="InterPro" id="IPR017901">
    <property type="entry name" value="C-CAP_CF_C-like"/>
</dbReference>
<dbReference type="SMART" id="SM00673">
    <property type="entry name" value="CARP"/>
    <property type="match status" value="2"/>
</dbReference>
<organism evidence="8 9">
    <name type="scientific">Sinocyclocheilus grahami</name>
    <name type="common">Dianchi golden-line fish</name>
    <name type="synonym">Barbus grahami</name>
    <dbReference type="NCBI Taxonomy" id="75366"/>
    <lineage>
        <taxon>Eukaryota</taxon>
        <taxon>Metazoa</taxon>
        <taxon>Chordata</taxon>
        <taxon>Craniata</taxon>
        <taxon>Vertebrata</taxon>
        <taxon>Euteleostomi</taxon>
        <taxon>Actinopterygii</taxon>
        <taxon>Neopterygii</taxon>
        <taxon>Teleostei</taxon>
        <taxon>Ostariophysi</taxon>
        <taxon>Cypriniformes</taxon>
        <taxon>Cyprinidae</taxon>
        <taxon>Cyprininae</taxon>
        <taxon>Sinocyclocheilus</taxon>
    </lineage>
</organism>
<evidence type="ECO:0000256" key="5">
    <source>
        <dbReference type="RuleBase" id="RU000647"/>
    </source>
</evidence>
<dbReference type="Pfam" id="PF21938">
    <property type="entry name" value="CAP_N"/>
    <property type="match status" value="1"/>
</dbReference>
<dbReference type="PROSITE" id="PS51329">
    <property type="entry name" value="C_CAP_COFACTOR_C"/>
    <property type="match status" value="1"/>
</dbReference>
<dbReference type="AlphaFoldDB" id="A0A672L6G6"/>
<dbReference type="InterPro" id="IPR036222">
    <property type="entry name" value="CAP_N_sf"/>
</dbReference>
<feature type="compositionally biased region" description="Pro residues" evidence="6">
    <location>
        <begin position="201"/>
        <end position="213"/>
    </location>
</feature>
<dbReference type="InterPro" id="IPR053950">
    <property type="entry name" value="CAP_N"/>
</dbReference>
<dbReference type="Pfam" id="PF01213">
    <property type="entry name" value="CAP_N-CM"/>
    <property type="match status" value="1"/>
</dbReference>
<evidence type="ECO:0000256" key="4">
    <source>
        <dbReference type="ARBA" id="ARBA00023136"/>
    </source>
</evidence>
<proteinExistence type="inferred from homology"/>
<dbReference type="PANTHER" id="PTHR10652:SF25">
    <property type="entry name" value="ADENYLYL CYCLASE-ASSOCIATED PROTEIN"/>
    <property type="match status" value="1"/>
</dbReference>
<dbReference type="InterPro" id="IPR036223">
    <property type="entry name" value="CAP_C_sf"/>
</dbReference>
<dbReference type="SUPFAM" id="SSF69340">
    <property type="entry name" value="C-terminal domain of adenylylcyclase associated protein"/>
    <property type="match status" value="1"/>
</dbReference>
<feature type="region of interest" description="Disordered" evidence="6">
    <location>
        <begin position="194"/>
        <end position="227"/>
    </location>
</feature>
<gene>
    <name evidence="8" type="primary">cap1</name>
</gene>
<dbReference type="FunFam" id="2.160.20.70:FF:000001">
    <property type="entry name" value="Adenylyl cyclase-associated protein"/>
    <property type="match status" value="1"/>
</dbReference>
<dbReference type="Proteomes" id="UP000472262">
    <property type="component" value="Unassembled WGS sequence"/>
</dbReference>
<dbReference type="Gene3D" id="1.25.40.330">
    <property type="entry name" value="Adenylate cyclase-associated CAP, N-terminal domain"/>
    <property type="match status" value="1"/>
</dbReference>
<reference evidence="8" key="2">
    <citation type="submission" date="2025-09" db="UniProtKB">
        <authorList>
            <consortium name="Ensembl"/>
        </authorList>
    </citation>
    <scope>IDENTIFICATION</scope>
</reference>
<evidence type="ECO:0000256" key="1">
    <source>
        <dbReference type="ARBA" id="ARBA00004202"/>
    </source>
</evidence>
<dbReference type="InterPro" id="IPR016098">
    <property type="entry name" value="CAP/MinC_C"/>
</dbReference>
<evidence type="ECO:0000256" key="2">
    <source>
        <dbReference type="ARBA" id="ARBA00007659"/>
    </source>
</evidence>
<comment type="similarity">
    <text evidence="2 5">Belongs to the CAP family.</text>
</comment>
<comment type="subcellular location">
    <subcellularLocation>
        <location evidence="1">Cell membrane</location>
        <topology evidence="1">Peripheral membrane protein</topology>
    </subcellularLocation>
</comment>
<dbReference type="InterPro" id="IPR013992">
    <property type="entry name" value="Adenylate_cyclase-assoc_CAP_N"/>
</dbReference>
<dbReference type="GO" id="GO:0005737">
    <property type="term" value="C:cytoplasm"/>
    <property type="evidence" value="ECO:0007669"/>
    <property type="project" value="TreeGrafter"/>
</dbReference>
<evidence type="ECO:0000256" key="3">
    <source>
        <dbReference type="ARBA" id="ARBA00022475"/>
    </source>
</evidence>
<dbReference type="Gene3D" id="2.160.20.70">
    <property type="match status" value="1"/>
</dbReference>
<keyword evidence="3" id="KW-1003">Cell membrane</keyword>
<dbReference type="PROSITE" id="PS01088">
    <property type="entry name" value="CAP_1"/>
    <property type="match status" value="1"/>
</dbReference>
<dbReference type="InterPro" id="IPR013912">
    <property type="entry name" value="Adenylate_cyclase-assoc_CAP_C"/>
</dbReference>
<dbReference type="GO" id="GO:0019933">
    <property type="term" value="P:cAMP-mediated signaling"/>
    <property type="evidence" value="ECO:0007669"/>
    <property type="project" value="TreeGrafter"/>
</dbReference>
<keyword evidence="4" id="KW-0472">Membrane</keyword>
<evidence type="ECO:0000256" key="6">
    <source>
        <dbReference type="SAM" id="MobiDB-lite"/>
    </source>
</evidence>
<dbReference type="InterPro" id="IPR018106">
    <property type="entry name" value="CAP_CS_N"/>
</dbReference>
<sequence length="445" mass="47074">MAELAGLVQRLEVAVGRLEAMSSSGGGGGPAAASGVVSVYVEAYDNLLSGPVAQYTALSQKIGGDVQKHNELMKQAFSLQRQLLVTASNSQKPSDSVLTSLLAPMSKVIQEVQAFREKNRSSPLFNHLSAVSESVPALGWVAMAPKPGPYVKEMQDAAMFYTNRVLKDYKEKYVSVCDGKQLVYTILVSQGPVASASGGAPAPPPPGPPPPPMDLGKSSGGDSGATNHNALFASINKGADITKGLKHVSDNQKTHKNPVLKAQGGPLPSGPKPFAAWPTAAASPARTLPPVLELDGKKWKVENQEGAHGLVISDTELKQVVYAFKCNNSTLQVKGKINSITLDNCKKLGLVFEDVVGIVEVINCKDVKVQVMGKVPTISINKTDGCHVYLSKDSLSCEIVSAKSSEMNVLVPNKDGEYTEIPVPEQFKTVWDGSKLVTTATEIAG</sequence>
<protein>
    <recommendedName>
        <fullName evidence="5">Adenylyl cyclase-associated protein</fullName>
    </recommendedName>
</protein>
<dbReference type="PANTHER" id="PTHR10652">
    <property type="entry name" value="ADENYLYL CYCLASE-ASSOCIATED PROTEIN"/>
    <property type="match status" value="1"/>
</dbReference>
<dbReference type="FunFam" id="1.25.40.330:FF:000001">
    <property type="entry name" value="Adenylyl cyclase-associated protein"/>
    <property type="match status" value="1"/>
</dbReference>
<keyword evidence="9" id="KW-1185">Reference proteome</keyword>
<dbReference type="Ensembl" id="ENSSGRT00000020626.1">
    <property type="protein sequence ID" value="ENSSGRP00000019100.1"/>
    <property type="gene ID" value="ENSSGRG00000010401.1"/>
</dbReference>
<dbReference type="GO" id="GO:0008179">
    <property type="term" value="F:adenylate cyclase binding"/>
    <property type="evidence" value="ECO:0007669"/>
    <property type="project" value="TreeGrafter"/>
</dbReference>
<name>A0A672L6G6_SINGR</name>
<dbReference type="GO" id="GO:0007015">
    <property type="term" value="P:actin filament organization"/>
    <property type="evidence" value="ECO:0007669"/>
    <property type="project" value="TreeGrafter"/>
</dbReference>
<feature type="domain" description="C-CAP/cofactor C-like" evidence="7">
    <location>
        <begin position="289"/>
        <end position="423"/>
    </location>
</feature>
<dbReference type="GO" id="GO:0005886">
    <property type="term" value="C:plasma membrane"/>
    <property type="evidence" value="ECO:0007669"/>
    <property type="project" value="UniProtKB-SubCell"/>
</dbReference>
<dbReference type="InterPro" id="IPR006599">
    <property type="entry name" value="CARP_motif"/>
</dbReference>
<dbReference type="InterPro" id="IPR001837">
    <property type="entry name" value="Adenylate_cyclase-assoc_CAP"/>
</dbReference>
<evidence type="ECO:0000313" key="9">
    <source>
        <dbReference type="Proteomes" id="UP000472262"/>
    </source>
</evidence>
<evidence type="ECO:0000259" key="7">
    <source>
        <dbReference type="PROSITE" id="PS51329"/>
    </source>
</evidence>
<dbReference type="GO" id="GO:0000902">
    <property type="term" value="P:cell morphogenesis"/>
    <property type="evidence" value="ECO:0007669"/>
    <property type="project" value="TreeGrafter"/>
</dbReference>
<reference evidence="8" key="1">
    <citation type="submission" date="2025-08" db="UniProtKB">
        <authorList>
            <consortium name="Ensembl"/>
        </authorList>
    </citation>
    <scope>IDENTIFICATION</scope>
</reference>
<dbReference type="Pfam" id="PF08603">
    <property type="entry name" value="CAP_C"/>
    <property type="match status" value="1"/>
</dbReference>